<evidence type="ECO:0000313" key="3">
    <source>
        <dbReference type="RefSeq" id="XP_023947364.2"/>
    </source>
</evidence>
<dbReference type="InterPro" id="IPR036865">
    <property type="entry name" value="CRAL-TRIO_dom_sf"/>
</dbReference>
<dbReference type="SUPFAM" id="SSF46938">
    <property type="entry name" value="CRAL/TRIO N-terminal domain"/>
    <property type="match status" value="1"/>
</dbReference>
<dbReference type="SUPFAM" id="SSF52087">
    <property type="entry name" value="CRAL/TRIO domain"/>
    <property type="match status" value="1"/>
</dbReference>
<dbReference type="KEGG" id="bany:112052494"/>
<dbReference type="InterPro" id="IPR036273">
    <property type="entry name" value="CRAL/TRIO_N_dom_sf"/>
</dbReference>
<dbReference type="RefSeq" id="XP_023947364.2">
    <property type="nucleotide sequence ID" value="XM_024091596.2"/>
</dbReference>
<dbReference type="GO" id="GO:0016020">
    <property type="term" value="C:membrane"/>
    <property type="evidence" value="ECO:0007669"/>
    <property type="project" value="TreeGrafter"/>
</dbReference>
<dbReference type="PANTHER" id="PTHR10174:SF222">
    <property type="entry name" value="GH10083P-RELATED"/>
    <property type="match status" value="1"/>
</dbReference>
<evidence type="ECO:0000313" key="2">
    <source>
        <dbReference type="Proteomes" id="UP001652582"/>
    </source>
</evidence>
<dbReference type="PROSITE" id="PS50191">
    <property type="entry name" value="CRAL_TRIO"/>
    <property type="match status" value="1"/>
</dbReference>
<dbReference type="Gene3D" id="3.40.525.10">
    <property type="entry name" value="CRAL-TRIO lipid binding domain"/>
    <property type="match status" value="1"/>
</dbReference>
<dbReference type="Proteomes" id="UP001652582">
    <property type="component" value="Chromosome 8"/>
</dbReference>
<evidence type="ECO:0000259" key="1">
    <source>
        <dbReference type="PROSITE" id="PS50191"/>
    </source>
</evidence>
<dbReference type="GO" id="GO:1902936">
    <property type="term" value="F:phosphatidylinositol bisphosphate binding"/>
    <property type="evidence" value="ECO:0007669"/>
    <property type="project" value="TreeGrafter"/>
</dbReference>
<dbReference type="PANTHER" id="PTHR10174">
    <property type="entry name" value="ALPHA-TOCOPHEROL TRANSFER PROTEIN-RELATED"/>
    <property type="match status" value="1"/>
</dbReference>
<keyword evidence="2" id="KW-1185">Reference proteome</keyword>
<dbReference type="Pfam" id="PF00650">
    <property type="entry name" value="CRAL_TRIO"/>
    <property type="match status" value="1"/>
</dbReference>
<organism evidence="2 3">
    <name type="scientific">Bicyclus anynana</name>
    <name type="common">Squinting bush brown butterfly</name>
    <dbReference type="NCBI Taxonomy" id="110368"/>
    <lineage>
        <taxon>Eukaryota</taxon>
        <taxon>Metazoa</taxon>
        <taxon>Ecdysozoa</taxon>
        <taxon>Arthropoda</taxon>
        <taxon>Hexapoda</taxon>
        <taxon>Insecta</taxon>
        <taxon>Pterygota</taxon>
        <taxon>Neoptera</taxon>
        <taxon>Endopterygota</taxon>
        <taxon>Lepidoptera</taxon>
        <taxon>Glossata</taxon>
        <taxon>Ditrysia</taxon>
        <taxon>Papilionoidea</taxon>
        <taxon>Nymphalidae</taxon>
        <taxon>Satyrinae</taxon>
        <taxon>Satyrini</taxon>
        <taxon>Mycalesina</taxon>
        <taxon>Bicyclus</taxon>
    </lineage>
</organism>
<dbReference type="PRINTS" id="PR00180">
    <property type="entry name" value="CRETINALDHBP"/>
</dbReference>
<gene>
    <name evidence="3" type="primary">LOC112052494</name>
</gene>
<protein>
    <submittedName>
        <fullName evidence="3">Uncharacterized protein LOC112052494</fullName>
    </submittedName>
</protein>
<feature type="domain" description="CRAL-TRIO" evidence="1">
    <location>
        <begin position="98"/>
        <end position="256"/>
    </location>
</feature>
<sequence>METIPQNSLFEFNPDTLVYLRKQYDLDKPGRIEEAIDILEEWIKKQNHFLVKNFPRDYLERAIIISKGSVERAKMKLDKICTFRSIMPHFFEEINLKDPELIEEMYGCFLPKLTKDHYRVYLFKSKIKTLTSGLLNYYRYFFMQCEYIQAHDYCNGIVAVIDYTDANMMEIIKWFNAVDLRESITILREGYGMRIKGIHLISGSKALDAVVAVFKQVLSSKVAGRLYTHKSIEDVANIVDKDIVPVEYGGKEKPLIELHNKNLEVLSSSGFTAHLKEMRMAKTNENLRLSATQADQYLGMAGSFRTLSVD</sequence>
<dbReference type="SMART" id="SM00516">
    <property type="entry name" value="SEC14"/>
    <property type="match status" value="1"/>
</dbReference>
<dbReference type="GeneID" id="112052494"/>
<accession>A0A6J1NKA4</accession>
<dbReference type="OrthoDB" id="7422178at2759"/>
<reference evidence="3" key="1">
    <citation type="submission" date="2025-08" db="UniProtKB">
        <authorList>
            <consortium name="RefSeq"/>
        </authorList>
    </citation>
    <scope>IDENTIFICATION</scope>
</reference>
<dbReference type="InterPro" id="IPR001251">
    <property type="entry name" value="CRAL-TRIO_dom"/>
</dbReference>
<proteinExistence type="predicted"/>
<dbReference type="AlphaFoldDB" id="A0A6J1NKA4"/>
<name>A0A6J1NKA4_BICAN</name>